<dbReference type="InterPro" id="IPR004588">
    <property type="entry name" value="IspG_bac-typ"/>
</dbReference>
<evidence type="ECO:0000259" key="3">
    <source>
        <dbReference type="Pfam" id="PF04551"/>
    </source>
</evidence>
<evidence type="ECO:0000256" key="1">
    <source>
        <dbReference type="ARBA" id="ARBA00001966"/>
    </source>
</evidence>
<dbReference type="InterPro" id="IPR058578">
    <property type="entry name" value="IspG_TIM"/>
</dbReference>
<dbReference type="GO" id="GO:0016114">
    <property type="term" value="P:terpenoid biosynthetic process"/>
    <property type="evidence" value="ECO:0007669"/>
    <property type="project" value="InterPro"/>
</dbReference>
<evidence type="ECO:0000313" key="4">
    <source>
        <dbReference type="EMBL" id="SVD38653.1"/>
    </source>
</evidence>
<dbReference type="Pfam" id="PF04551">
    <property type="entry name" value="GcpE"/>
    <property type="match status" value="1"/>
</dbReference>
<organism evidence="4">
    <name type="scientific">marine metagenome</name>
    <dbReference type="NCBI Taxonomy" id="408172"/>
    <lineage>
        <taxon>unclassified sequences</taxon>
        <taxon>metagenomes</taxon>
        <taxon>ecological metagenomes</taxon>
    </lineage>
</organism>
<keyword evidence="2" id="KW-0479">Metal-binding</keyword>
<keyword evidence="2" id="KW-0004">4Fe-4S</keyword>
<name>A0A382UWL5_9ZZZZ</name>
<keyword evidence="2" id="KW-0411">Iron-sulfur</keyword>
<dbReference type="EMBL" id="UINC01147369">
    <property type="protein sequence ID" value="SVD38653.1"/>
    <property type="molecule type" value="Genomic_DNA"/>
</dbReference>
<dbReference type="GO" id="GO:0051539">
    <property type="term" value="F:4 iron, 4 sulfur cluster binding"/>
    <property type="evidence" value="ECO:0007669"/>
    <property type="project" value="UniProtKB-KW"/>
</dbReference>
<dbReference type="PANTHER" id="PTHR30454">
    <property type="entry name" value="4-HYDROXY-3-METHYLBUT-2-EN-1-YL DIPHOSPHATE SYNTHASE"/>
    <property type="match status" value="1"/>
</dbReference>
<protein>
    <recommendedName>
        <fullName evidence="3">IspG TIM-barrel domain-containing protein</fullName>
    </recommendedName>
</protein>
<dbReference type="Gene3D" id="3.20.20.20">
    <property type="entry name" value="Dihydropteroate synthase-like"/>
    <property type="match status" value="1"/>
</dbReference>
<dbReference type="GO" id="GO:0019288">
    <property type="term" value="P:isopentenyl diphosphate biosynthetic process, methylerythritol 4-phosphate pathway"/>
    <property type="evidence" value="ECO:0007669"/>
    <property type="project" value="TreeGrafter"/>
</dbReference>
<accession>A0A382UWL5</accession>
<reference evidence="4" key="1">
    <citation type="submission" date="2018-05" db="EMBL/GenBank/DDBJ databases">
        <authorList>
            <person name="Lanie J.A."/>
            <person name="Ng W.-L."/>
            <person name="Kazmierczak K.M."/>
            <person name="Andrzejewski T.M."/>
            <person name="Davidsen T.M."/>
            <person name="Wayne K.J."/>
            <person name="Tettelin H."/>
            <person name="Glass J.I."/>
            <person name="Rusch D."/>
            <person name="Podicherti R."/>
            <person name="Tsui H.-C.T."/>
            <person name="Winkler M.E."/>
        </authorList>
    </citation>
    <scope>NUCLEOTIDE SEQUENCE</scope>
</reference>
<proteinExistence type="predicted"/>
<dbReference type="InterPro" id="IPR011005">
    <property type="entry name" value="Dihydropteroate_synth-like_sf"/>
</dbReference>
<dbReference type="GO" id="GO:0046429">
    <property type="term" value="F:4-hydroxy-3-methylbut-2-en-1-yl diphosphate synthase activity (ferredoxin)"/>
    <property type="evidence" value="ECO:0007669"/>
    <property type="project" value="InterPro"/>
</dbReference>
<feature type="domain" description="IspG TIM-barrel" evidence="3">
    <location>
        <begin position="25"/>
        <end position="78"/>
    </location>
</feature>
<dbReference type="AlphaFoldDB" id="A0A382UWL5"/>
<keyword evidence="2" id="KW-0408">Iron</keyword>
<feature type="non-terminal residue" evidence="4">
    <location>
        <position position="80"/>
    </location>
</feature>
<gene>
    <name evidence="4" type="ORF">METZ01_LOCUS391507</name>
</gene>
<evidence type="ECO:0000256" key="2">
    <source>
        <dbReference type="ARBA" id="ARBA00022485"/>
    </source>
</evidence>
<dbReference type="PANTHER" id="PTHR30454:SF0">
    <property type="entry name" value="4-HYDROXY-3-METHYLBUT-2-EN-1-YL DIPHOSPHATE SYNTHASE (FERREDOXIN), CHLOROPLASTIC"/>
    <property type="match status" value="1"/>
</dbReference>
<sequence length="80" mass="9024">MSLTQSKEVNSLSKRYSTHIERRITRTVMVGDVAIGSDYPVRVQSMINEDTMDVENAYQAIKRLHDVGCEIVRLTVPSLA</sequence>
<comment type="cofactor">
    <cofactor evidence="1">
        <name>[4Fe-4S] cluster</name>
        <dbReference type="ChEBI" id="CHEBI:49883"/>
    </cofactor>
</comment>